<gene>
    <name evidence="8" type="ORF">KUTeg_015785</name>
</gene>
<comment type="subcellular location">
    <subcellularLocation>
        <location evidence="1">Membrane</location>
        <topology evidence="1">Single-pass membrane protein</topology>
    </subcellularLocation>
</comment>
<sequence length="776" mass="86154">MFNFNTANQRIPGVFPVTVVQKFSSIFLLQLKERDTTLIYKLFMKRRAHAPTIHNLPYTYLLSEDQSQQLLLYTINATDPSDDVTCSITNPNLPPTIHNLAATTSLHEDQILEKLLHTLNITDPTNDAIQCSITNPASSPFFIKPVSGTSDYGIYSQYSPGFDFNTNSQYDLTVSCTDGRNTVTGLFTVTILQNQAPAFTNLDAGDIMANSSLYGTTVPTYLIHVCLLSAAGDIMATSSLYGTTVPTYLYMFVYFRLAGDTMTTSSLYGTTVPTYLYMFEYFWLLVTLWLPGSLYGTTVPTYSYIFCLLSADINNAPSFTNLPLPTPKYIPENSVLGLSVHHVSITDPNSKDTHTFTASYNPIEGAKYFQIDTQRPRLKFQKTKPAGLVSITSQNTINFEKLTSTSFQITVYATDGYAFISESLNVTVTDVNEPPEFDKPYYCVSVDEDLASSIEMVPGFTVTDPDAGEIHKFTMDCGSYQSFFTIDPSSGNITIGTGYDLDTGSYNSTINCTVVVNDGEYSDTALLTIIINQVNDNTPLFSPPTYSFFVSADDGIGTTVGSVTASDGDLSTHIYGKLTYSLDLTSISCDCFAVRENGNIYVKQSLQSFSNGSTLIITTVATDGGNLNDTASVTIVIPQVTTSTTTTTTDRYITFLEDSRNSVWLVLVGFALLGRDWCKPRPRKPSRRPPQIQRFRTPPTLPRPEPTTVVANKFNSNWEAWGMDDFKKQSVPDRMKSRSITRTTYLPTRMRFSRHHNDYIYILLARQKPLQNSQTA</sequence>
<evidence type="ECO:0000256" key="2">
    <source>
        <dbReference type="ARBA" id="ARBA00022692"/>
    </source>
</evidence>
<evidence type="ECO:0000256" key="5">
    <source>
        <dbReference type="PROSITE-ProRule" id="PRU00043"/>
    </source>
</evidence>
<dbReference type="Proteomes" id="UP001217089">
    <property type="component" value="Unassembled WGS sequence"/>
</dbReference>
<dbReference type="PRINTS" id="PR00205">
    <property type="entry name" value="CADHERIN"/>
</dbReference>
<protein>
    <recommendedName>
        <fullName evidence="7">Cadherin domain-containing protein</fullName>
    </recommendedName>
</protein>
<dbReference type="SUPFAM" id="SSF49313">
    <property type="entry name" value="Cadherin-like"/>
    <property type="match status" value="4"/>
</dbReference>
<reference evidence="8 9" key="1">
    <citation type="submission" date="2022-12" db="EMBL/GenBank/DDBJ databases">
        <title>Chromosome-level genome of Tegillarca granosa.</title>
        <authorList>
            <person name="Kim J."/>
        </authorList>
    </citation>
    <scope>NUCLEOTIDE SEQUENCE [LARGE SCALE GENOMIC DNA]</scope>
    <source>
        <strain evidence="8">Teg-2019</strain>
        <tissue evidence="8">Adductor muscle</tissue>
    </source>
</reference>
<comment type="caution">
    <text evidence="8">The sequence shown here is derived from an EMBL/GenBank/DDBJ whole genome shotgun (WGS) entry which is preliminary data.</text>
</comment>
<dbReference type="PANTHER" id="PTHR24028">
    <property type="entry name" value="CADHERIN-87A"/>
    <property type="match status" value="1"/>
</dbReference>
<evidence type="ECO:0000256" key="3">
    <source>
        <dbReference type="ARBA" id="ARBA00022989"/>
    </source>
</evidence>
<keyword evidence="3" id="KW-1133">Transmembrane helix</keyword>
<evidence type="ECO:0000259" key="7">
    <source>
        <dbReference type="PROSITE" id="PS50268"/>
    </source>
</evidence>
<dbReference type="InterPro" id="IPR050174">
    <property type="entry name" value="Protocadherin/Cadherin-CA"/>
</dbReference>
<keyword evidence="2" id="KW-0812">Transmembrane</keyword>
<dbReference type="CDD" id="cd11304">
    <property type="entry name" value="Cadherin_repeat"/>
    <property type="match status" value="4"/>
</dbReference>
<evidence type="ECO:0000256" key="6">
    <source>
        <dbReference type="SAM" id="MobiDB-lite"/>
    </source>
</evidence>
<dbReference type="SMART" id="SM00112">
    <property type="entry name" value="CA"/>
    <property type="match status" value="4"/>
</dbReference>
<accession>A0ABQ9ENG0</accession>
<name>A0ABQ9ENG0_TEGGR</name>
<evidence type="ECO:0000313" key="8">
    <source>
        <dbReference type="EMBL" id="KAJ8306744.1"/>
    </source>
</evidence>
<evidence type="ECO:0000256" key="1">
    <source>
        <dbReference type="ARBA" id="ARBA00004167"/>
    </source>
</evidence>
<evidence type="ECO:0000313" key="9">
    <source>
        <dbReference type="Proteomes" id="UP001217089"/>
    </source>
</evidence>
<keyword evidence="3" id="KW-0472">Membrane</keyword>
<proteinExistence type="predicted"/>
<dbReference type="Gene3D" id="2.60.40.60">
    <property type="entry name" value="Cadherins"/>
    <property type="match status" value="4"/>
</dbReference>
<dbReference type="InterPro" id="IPR015919">
    <property type="entry name" value="Cadherin-like_sf"/>
</dbReference>
<feature type="region of interest" description="Disordered" evidence="6">
    <location>
        <begin position="681"/>
        <end position="706"/>
    </location>
</feature>
<keyword evidence="9" id="KW-1185">Reference proteome</keyword>
<keyword evidence="5" id="KW-0106">Calcium</keyword>
<organism evidence="8 9">
    <name type="scientific">Tegillarca granosa</name>
    <name type="common">Malaysian cockle</name>
    <name type="synonym">Anadara granosa</name>
    <dbReference type="NCBI Taxonomy" id="220873"/>
    <lineage>
        <taxon>Eukaryota</taxon>
        <taxon>Metazoa</taxon>
        <taxon>Spiralia</taxon>
        <taxon>Lophotrochozoa</taxon>
        <taxon>Mollusca</taxon>
        <taxon>Bivalvia</taxon>
        <taxon>Autobranchia</taxon>
        <taxon>Pteriomorphia</taxon>
        <taxon>Arcoida</taxon>
        <taxon>Arcoidea</taxon>
        <taxon>Arcidae</taxon>
        <taxon>Tegillarca</taxon>
    </lineage>
</organism>
<dbReference type="EMBL" id="JARBDR010000811">
    <property type="protein sequence ID" value="KAJ8306744.1"/>
    <property type="molecule type" value="Genomic_DNA"/>
</dbReference>
<keyword evidence="4" id="KW-0325">Glycoprotein</keyword>
<evidence type="ECO:0000256" key="4">
    <source>
        <dbReference type="ARBA" id="ARBA00023180"/>
    </source>
</evidence>
<dbReference type="PANTHER" id="PTHR24028:SF328">
    <property type="entry name" value="CADHERIN-3"/>
    <property type="match status" value="1"/>
</dbReference>
<dbReference type="InterPro" id="IPR002126">
    <property type="entry name" value="Cadherin-like_dom"/>
</dbReference>
<feature type="domain" description="Cadherin" evidence="7">
    <location>
        <begin position="322"/>
        <end position="437"/>
    </location>
</feature>
<feature type="domain" description="Cadherin" evidence="7">
    <location>
        <begin position="542"/>
        <end position="652"/>
    </location>
</feature>
<feature type="domain" description="Cadherin" evidence="7">
    <location>
        <begin position="438"/>
        <end position="541"/>
    </location>
</feature>
<dbReference type="PROSITE" id="PS50268">
    <property type="entry name" value="CADHERIN_2"/>
    <property type="match status" value="3"/>
</dbReference>
<feature type="compositionally biased region" description="Low complexity" evidence="6">
    <location>
        <begin position="689"/>
        <end position="698"/>
    </location>
</feature>